<evidence type="ECO:0000256" key="1">
    <source>
        <dbReference type="ARBA" id="ARBA00023002"/>
    </source>
</evidence>
<dbReference type="InterPro" id="IPR042204">
    <property type="entry name" value="2Fe-2S-bd_N"/>
</dbReference>
<dbReference type="SUPFAM" id="SSF54292">
    <property type="entry name" value="2Fe-2S ferredoxin-like"/>
    <property type="match status" value="1"/>
</dbReference>
<name>A0AA50KS56_9GAMM</name>
<organism evidence="2 3">
    <name type="scientific">Oceanimonas pelagia</name>
    <dbReference type="NCBI Taxonomy" id="3028314"/>
    <lineage>
        <taxon>Bacteria</taxon>
        <taxon>Pseudomonadati</taxon>
        <taxon>Pseudomonadota</taxon>
        <taxon>Gammaproteobacteria</taxon>
        <taxon>Aeromonadales</taxon>
        <taxon>Aeromonadaceae</taxon>
        <taxon>Oceanimonas</taxon>
    </lineage>
</organism>
<evidence type="ECO:0000313" key="3">
    <source>
        <dbReference type="Proteomes" id="UP001223802"/>
    </source>
</evidence>
<dbReference type="EMBL" id="CP118224">
    <property type="protein sequence ID" value="WMC12351.1"/>
    <property type="molecule type" value="Genomic_DNA"/>
</dbReference>
<sequence length="88" mass="9493">MWKPTQAGATVSVHIDGAPCRVPADSSVASVLLQQRKVIWREGRARTPLCLMGVCYECLVWIDGKQQQGCQVPVAEGMEIETGGEHAG</sequence>
<dbReference type="AlphaFoldDB" id="A0AA50KS56"/>
<keyword evidence="1" id="KW-0560">Oxidoreductase</keyword>
<evidence type="ECO:0000313" key="2">
    <source>
        <dbReference type="EMBL" id="WMC12351.1"/>
    </source>
</evidence>
<dbReference type="Proteomes" id="UP001223802">
    <property type="component" value="Chromosome"/>
</dbReference>
<dbReference type="Pfam" id="PF13510">
    <property type="entry name" value="Fer2_4"/>
    <property type="match status" value="1"/>
</dbReference>
<dbReference type="Gene3D" id="3.10.20.440">
    <property type="entry name" value="2Fe-2S iron-sulphur cluster binding domain, sarcosine oxidase, alpha subunit, N-terminal domain"/>
    <property type="match status" value="1"/>
</dbReference>
<dbReference type="GO" id="GO:0016491">
    <property type="term" value="F:oxidoreductase activity"/>
    <property type="evidence" value="ECO:0007669"/>
    <property type="project" value="UniProtKB-KW"/>
</dbReference>
<accession>A0AA50KS56</accession>
<dbReference type="KEGG" id="ope:PU634_08300"/>
<reference evidence="2 3" key="1">
    <citation type="submission" date="2023-02" db="EMBL/GenBank/DDBJ databases">
        <title>Complete genome sequence of a novel bacterium Oceanimonas sp. NTOU-MSR1 isolated from marine coast sediment.</title>
        <authorList>
            <person name="Yang H.-T."/>
            <person name="Chen Y.-L."/>
            <person name="Ho Y.-N."/>
        </authorList>
    </citation>
    <scope>NUCLEOTIDE SEQUENCE [LARGE SCALE GENOMIC DNA]</scope>
    <source>
        <strain evidence="2 3">NTOU-MSR1</strain>
    </source>
</reference>
<proteinExistence type="predicted"/>
<dbReference type="InterPro" id="IPR036010">
    <property type="entry name" value="2Fe-2S_ferredoxin-like_sf"/>
</dbReference>
<dbReference type="RefSeq" id="WP_306763581.1">
    <property type="nucleotide sequence ID" value="NZ_CP118224.1"/>
</dbReference>
<dbReference type="GO" id="GO:0051536">
    <property type="term" value="F:iron-sulfur cluster binding"/>
    <property type="evidence" value="ECO:0007669"/>
    <property type="project" value="InterPro"/>
</dbReference>
<keyword evidence="3" id="KW-1185">Reference proteome</keyword>
<protein>
    <submittedName>
        <fullName evidence="2">(2Fe-2S)-binding protein</fullName>
    </submittedName>
</protein>
<gene>
    <name evidence="2" type="ORF">PU634_08300</name>
</gene>